<dbReference type="SUPFAM" id="SSF48371">
    <property type="entry name" value="ARM repeat"/>
    <property type="match status" value="1"/>
</dbReference>
<evidence type="ECO:0000259" key="14">
    <source>
        <dbReference type="PROSITE" id="PS50237"/>
    </source>
</evidence>
<dbReference type="Pfam" id="PF06012">
    <property type="entry name" value="DUF908"/>
    <property type="match status" value="1"/>
</dbReference>
<dbReference type="InterPro" id="IPR025527">
    <property type="entry name" value="HUWE1/Rev1_UBM"/>
</dbReference>
<keyword evidence="8" id="KW-0509">mRNA transport</keyword>
<feature type="region of interest" description="Disordered" evidence="13">
    <location>
        <begin position="1975"/>
        <end position="2008"/>
    </location>
</feature>
<dbReference type="GO" id="GO:0005634">
    <property type="term" value="C:nucleus"/>
    <property type="evidence" value="ECO:0007669"/>
    <property type="project" value="UniProtKB-SubCell"/>
</dbReference>
<feature type="compositionally biased region" description="Low complexity" evidence="13">
    <location>
        <begin position="756"/>
        <end position="767"/>
    </location>
</feature>
<dbReference type="FunFam" id="3.30.2410.10:FF:000004">
    <property type="entry name" value="E3 ubiquitin-protein ligase HUWE1, variant"/>
    <property type="match status" value="1"/>
</dbReference>
<dbReference type="PANTHER" id="PTHR11254:SF67">
    <property type="entry name" value="E3 UBIQUITIN-PROTEIN LIGASE HUWE1"/>
    <property type="match status" value="1"/>
</dbReference>
<accession>A5DVB8</accession>
<dbReference type="PANTHER" id="PTHR11254">
    <property type="entry name" value="HECT DOMAIN UBIQUITIN-PROTEIN LIGASE"/>
    <property type="match status" value="1"/>
</dbReference>
<evidence type="ECO:0000256" key="9">
    <source>
        <dbReference type="ARBA" id="ARBA00023242"/>
    </source>
</evidence>
<gene>
    <name evidence="15" type="ORF">LELG_01304</name>
</gene>
<keyword evidence="7 12" id="KW-0833">Ubl conjugation pathway</keyword>
<dbReference type="STRING" id="379508.A5DVB8"/>
<evidence type="ECO:0000256" key="1">
    <source>
        <dbReference type="ARBA" id="ARBA00000885"/>
    </source>
</evidence>
<dbReference type="InterPro" id="IPR035983">
    <property type="entry name" value="Hect_E3_ubiquitin_ligase"/>
</dbReference>
<dbReference type="InterPro" id="IPR010314">
    <property type="entry name" value="E3_Ub_ligase_DUF913"/>
</dbReference>
<feature type="region of interest" description="Disordered" evidence="13">
    <location>
        <begin position="2032"/>
        <end position="2235"/>
    </location>
</feature>
<dbReference type="Gene3D" id="3.30.2160.10">
    <property type="entry name" value="Hect, E3 ligase catalytic domain"/>
    <property type="match status" value="1"/>
</dbReference>
<evidence type="ECO:0000313" key="15">
    <source>
        <dbReference type="EMBL" id="EDK43126.1"/>
    </source>
</evidence>
<dbReference type="Gene3D" id="3.90.1750.10">
    <property type="entry name" value="Hect, E3 ligase catalytic domains"/>
    <property type="match status" value="1"/>
</dbReference>
<comment type="pathway">
    <text evidence="3">Protein modification; protein ubiquitination.</text>
</comment>
<feature type="region of interest" description="Disordered" evidence="13">
    <location>
        <begin position="2528"/>
        <end position="2597"/>
    </location>
</feature>
<feature type="compositionally biased region" description="Polar residues" evidence="13">
    <location>
        <begin position="2584"/>
        <end position="2597"/>
    </location>
</feature>
<feature type="region of interest" description="Disordered" evidence="13">
    <location>
        <begin position="752"/>
        <end position="773"/>
    </location>
</feature>
<feature type="compositionally biased region" description="Basic and acidic residues" evidence="13">
    <location>
        <begin position="1641"/>
        <end position="1653"/>
    </location>
</feature>
<protein>
    <recommendedName>
        <fullName evidence="4">HECT-type E3 ubiquitin transferase</fullName>
        <ecNumber evidence="4">2.3.2.26</ecNumber>
    </recommendedName>
    <alternativeName>
        <fullName evidence="11">HECT-type E3 ubiquitin transferase TOM1</fullName>
    </alternativeName>
</protein>
<dbReference type="GO" id="GO:0005737">
    <property type="term" value="C:cytoplasm"/>
    <property type="evidence" value="ECO:0007669"/>
    <property type="project" value="TreeGrafter"/>
</dbReference>
<dbReference type="Pfam" id="PF00632">
    <property type="entry name" value="HECT"/>
    <property type="match status" value="1"/>
</dbReference>
<dbReference type="InParanoid" id="A5DVB8"/>
<feature type="compositionally biased region" description="Acidic residues" evidence="13">
    <location>
        <begin position="2142"/>
        <end position="2177"/>
    </location>
</feature>
<evidence type="ECO:0000313" key="16">
    <source>
        <dbReference type="Proteomes" id="UP000001996"/>
    </source>
</evidence>
<feature type="active site" description="Glycyl thioester intermediate" evidence="12">
    <location>
        <position position="3396"/>
    </location>
</feature>
<evidence type="ECO:0000256" key="5">
    <source>
        <dbReference type="ARBA" id="ARBA00022448"/>
    </source>
</evidence>
<dbReference type="GeneID" id="5235588"/>
<dbReference type="HOGENOM" id="CLU_000215_0_1_1"/>
<dbReference type="SUPFAM" id="SSF56204">
    <property type="entry name" value="Hect, E3 ligase catalytic domain"/>
    <property type="match status" value="1"/>
</dbReference>
<dbReference type="OMA" id="DCHFSRE"/>
<feature type="compositionally biased region" description="Acidic residues" evidence="13">
    <location>
        <begin position="2036"/>
        <end position="2077"/>
    </location>
</feature>
<keyword evidence="6" id="KW-0808">Transferase</keyword>
<feature type="compositionally biased region" description="Acidic residues" evidence="13">
    <location>
        <begin position="2194"/>
        <end position="2219"/>
    </location>
</feature>
<dbReference type="CDD" id="cd00078">
    <property type="entry name" value="HECTc"/>
    <property type="match status" value="1"/>
</dbReference>
<dbReference type="FunCoup" id="A5DVB8">
    <property type="interactions" value="1053"/>
</dbReference>
<organism evidence="15 16">
    <name type="scientific">Lodderomyces elongisporus (strain ATCC 11503 / CBS 2605 / JCM 1781 / NBRC 1676 / NRRL YB-4239)</name>
    <name type="common">Yeast</name>
    <name type="synonym">Saccharomyces elongisporus</name>
    <dbReference type="NCBI Taxonomy" id="379508"/>
    <lineage>
        <taxon>Eukaryota</taxon>
        <taxon>Fungi</taxon>
        <taxon>Dikarya</taxon>
        <taxon>Ascomycota</taxon>
        <taxon>Saccharomycotina</taxon>
        <taxon>Pichiomycetes</taxon>
        <taxon>Debaryomycetaceae</taxon>
        <taxon>Candida/Lodderomyces clade</taxon>
        <taxon>Lodderomyces</taxon>
    </lineage>
</organism>
<dbReference type="InterPro" id="IPR000569">
    <property type="entry name" value="HECT_dom"/>
</dbReference>
<evidence type="ECO:0000256" key="4">
    <source>
        <dbReference type="ARBA" id="ARBA00012485"/>
    </source>
</evidence>
<dbReference type="VEuPathDB" id="FungiDB:LELG_01304"/>
<feature type="compositionally biased region" description="Acidic residues" evidence="13">
    <location>
        <begin position="1975"/>
        <end position="2000"/>
    </location>
</feature>
<dbReference type="Proteomes" id="UP000001996">
    <property type="component" value="Unassembled WGS sequence"/>
</dbReference>
<dbReference type="UniPathway" id="UPA00143"/>
<keyword evidence="9" id="KW-0539">Nucleus</keyword>
<dbReference type="EMBL" id="CH981524">
    <property type="protein sequence ID" value="EDK43126.1"/>
    <property type="molecule type" value="Genomic_DNA"/>
</dbReference>
<keyword evidence="5" id="KW-0813">Transport</keyword>
<feature type="region of interest" description="Disordered" evidence="13">
    <location>
        <begin position="2384"/>
        <end position="2429"/>
    </location>
</feature>
<evidence type="ECO:0000256" key="13">
    <source>
        <dbReference type="SAM" id="MobiDB-lite"/>
    </source>
</evidence>
<comment type="catalytic activity">
    <reaction evidence="1">
        <text>S-ubiquitinyl-[E2 ubiquitin-conjugating enzyme]-L-cysteine + [acceptor protein]-L-lysine = [E2 ubiquitin-conjugating enzyme]-L-cysteine + N(6)-ubiquitinyl-[acceptor protein]-L-lysine.</text>
        <dbReference type="EC" id="2.3.2.26"/>
    </reaction>
</comment>
<proteinExistence type="inferred from homology"/>
<dbReference type="GO" id="GO:0006511">
    <property type="term" value="P:ubiquitin-dependent protein catabolic process"/>
    <property type="evidence" value="ECO:0007669"/>
    <property type="project" value="TreeGrafter"/>
</dbReference>
<reference evidence="15 16" key="1">
    <citation type="journal article" date="2009" name="Nature">
        <title>Evolution of pathogenicity and sexual reproduction in eight Candida genomes.</title>
        <authorList>
            <person name="Butler G."/>
            <person name="Rasmussen M.D."/>
            <person name="Lin M.F."/>
            <person name="Santos M.A."/>
            <person name="Sakthikumar S."/>
            <person name="Munro C.A."/>
            <person name="Rheinbay E."/>
            <person name="Grabherr M."/>
            <person name="Forche A."/>
            <person name="Reedy J.L."/>
            <person name="Agrafioti I."/>
            <person name="Arnaud M.B."/>
            <person name="Bates S."/>
            <person name="Brown A.J."/>
            <person name="Brunke S."/>
            <person name="Costanzo M.C."/>
            <person name="Fitzpatrick D.A."/>
            <person name="de Groot P.W."/>
            <person name="Harris D."/>
            <person name="Hoyer L.L."/>
            <person name="Hube B."/>
            <person name="Klis F.M."/>
            <person name="Kodira C."/>
            <person name="Lennard N."/>
            <person name="Logue M.E."/>
            <person name="Martin R."/>
            <person name="Neiman A.M."/>
            <person name="Nikolaou E."/>
            <person name="Quail M.A."/>
            <person name="Quinn J."/>
            <person name="Santos M.C."/>
            <person name="Schmitzberger F.F."/>
            <person name="Sherlock G."/>
            <person name="Shah P."/>
            <person name="Silverstein K.A."/>
            <person name="Skrzypek M.S."/>
            <person name="Soll D."/>
            <person name="Staggs R."/>
            <person name="Stansfield I."/>
            <person name="Stumpf M.P."/>
            <person name="Sudbery P.E."/>
            <person name="Srikantha T."/>
            <person name="Zeng Q."/>
            <person name="Berman J."/>
            <person name="Berriman M."/>
            <person name="Heitman J."/>
            <person name="Gow N.A."/>
            <person name="Lorenz M.C."/>
            <person name="Birren B.W."/>
            <person name="Kellis M."/>
            <person name="Cuomo C.A."/>
        </authorList>
    </citation>
    <scope>NUCLEOTIDE SEQUENCE [LARGE SCALE GENOMIC DNA]</scope>
    <source>
        <strain evidence="16">ATCC 11503 / BCRC 21390 / CBS 2605 / JCM 1781 / NBRC 1676 / NRRL YB-4239</strain>
    </source>
</reference>
<dbReference type="Pfam" id="PF06025">
    <property type="entry name" value="DUF913"/>
    <property type="match status" value="1"/>
</dbReference>
<dbReference type="GO" id="GO:0000209">
    <property type="term" value="P:protein polyubiquitination"/>
    <property type="evidence" value="ECO:0007669"/>
    <property type="project" value="TreeGrafter"/>
</dbReference>
<feature type="compositionally biased region" description="Basic residues" evidence="13">
    <location>
        <begin position="2570"/>
        <end position="2582"/>
    </location>
</feature>
<name>A5DVB8_LODEL</name>
<sequence>MKIKERDYIRRMEEMDESVRHLLDELKSASDSDFPIKLMANVHWNRARGDLLHWVPVLNRIDLILEKYITEYGLESDYPKLRLISSKDSKVICACLAFTKTLLKNCSDNQIYSSTERIYALLNTPTSDVRLKALEVAVIFGERYANAGSSRFSPPKNVKEKVLELAKSYPPLVPPDCPVRAEDERNKSLDGKTSIVGDHYNFVDTLDPEKPLPKRWKGIYFQYYKSAVSGKKDNEPLRKKRSTGPGASTATGQNGDEDGTLVEGLQTFAIPESLVAKMSLQQILSKGSESLPKSSWFQFLMMAENVKSLNSQSKEAFALREKLIQIKCLAVGYCCCTMSNQNTSFKLLEAEPYIFSFLVDAILPDSRQQIPAPVYGAAMKALECISMKRAWGRDILQSMGGNVNHGILFQCLRNIRELASTNQQGFEEEIHMPFFNMLSHMIKTKSLLPRLTSGGLLLDLIPFLDLDSKYQWTCSAAVYLLYLCMSGTPDSIDTFIANDGFTKLINAVGKQVDLHLTNPHYDSSLGEVPQYTTIPIRSVNLLKNLMRLVADLLNSDHGDRLRNLFDSPILGSFNKIFTHPLTFGPQILSFTVDSVFYIIHNEPTAFSILNEAQVVNTLLNNYGSLFLPSSQLVMSLAEVLGAISLNKAGLDKVIENNSVEVFFKYFFDLKVARVMVDSDMATNVGCSIDELGRHYSQLKPIILDQTLKLIEKMPEYVDQRLKGVQLYQPPQGEAKGLFFESKSETISVNFRNEEVNSSNDDQNNDSKNGTESQVHSWDNGAYTFMLDNVYFFLSGLFQDSGQWGADAVKKIPFDAWLKFLTLQNAPYDYFLSNGLTALLVTLKYLDEEDAEYSIHKMTDELADQLKTDIVSKYINYEGDGSFFASISQDEANSLIQHLNTINILLFMLTEIYINLALDSDRIRQILQIFGVHSFLGGSLCKFLLRSITEEAILQATTPDEVLKLTSNFPADSPPLQIYSSDPSKKEANTLGTNAKFKNVLQLRTLNYYSQGYISLVLATTVRACLPKRHDHPIDQLRRDGVEILLSIAQGLTDAFNTGLHQQQQQQQHENENEHDSKLFVHEMYLLVLSNIILYILSQKEKGKDVVYTPFAIALFQLGFFESLNKAAISMWNSLLNMDVEEVKATLDLKYIKSVPGSIVKNASSQMFLIYARIVNADDVAPISFVKGYFHTGYSSNIDAEVISSFLIQIRGEALELLTSLVSRENAAIFKDSESCKNVPSPLIDQLVHIAQNVFKGDKELNRAEFVPLDTRLVSPPEDQVAYLISLGMTESQANHYFDHHKNVRDLSIGIPMTCPIFLDIKEDQWKAFADEYASADVDFSIELKEFTKVLKILEKREKSWSTHTWLDIATLYPRATPAIANLFTTLSKKNVFSEILCEANKFPEKIGGERFAVLLRLIALVLRTNVSNAAFPKELTNLFQRIHITQENVNEEYAQYLMALFEQILLYQDVPDAEETKHASIIPKTLSYFGEKEKLMDTMLESLTQIKDVKDGKTANTIARVLAIYAKHYAYATEIASLPLIASLLKSVRDESLEKLVRESLKTSLVLIFRGSFETRDVIHSIMKYEVDGVFARGYRQTKSLRAMLKDNFQLVFRDPKALTDVLETEIILDAFSGSQPLSHDIKVTKTKPDPKLKTSISSTAGAAGAPDAPDAPASANSIPTTTISATGEPDHRSGAASQDGVDKSTINAYAVNFLMLELMDIAKKDVYSDPKNDEQETTSKDAKKPDLNSNPNFAYACYLLQTLAELLASYKQAKFNFLTYSRKKQAETKLRFTSLNFFMHQLIPTQPFEDVSETVAERKRAISSLAKVALMSLVSTQLLDDEEVLKLKKEDPDLALIRRFVVDLLLKVLKETSTLTALARDRYGKLLDLLDLTTTFISSKNRESLASALDKESTKHDLFYMTRVYSEKQMSTTLTSLIAEFDLNYPDIEKVVKSALKPITILGKNKIDYQESFAEEGNGEGDEDDIVPDDEDNEEERDDTPDLFRHSTLGMYDLEVESEEDDYDEDGLEVVMSGDDIDGDSLSDLSAEDSGVDDDDDDDDAHGDMEEEDDMGEGVDIEMRSRASDDDDDDDDSGDDSEGSSLDDIEIIDELDIDSSDEEGDFDEDDIIVDVDGVHPGEYSDAVDDDDEEEEDDDSSSYDEEELEGWIEELEGDASDDQTSSAPRASRRRMVQGDDDRDVDDESDGNASDFEGDEDEGDGLGGTGTRTGTGRGFEVRMVTPDHGLRRIFNQADLTQFSGNPGNAFSMLVDGLFRDSSFRGTIDYDNQGRVGIPSIGTLFESMLHMGHGHGEGGHIFKCHIKSTKERWSEAVSMFDPPNIDLMIEKIIPGIVNRIEGPSIEAYRKRQEELDRIKKEQEEKRRKQIEEEQKRLEEEAEAAAARRRQQSENAASDAGDTEAEGATAQRDPVFVRIGDRDVDISGTDIDPDYIMALPEDMREEVLALYVRERRANATRSNSDAREIDPDFLDALPGNVREEILQLESFARRYASMSSGSRNVFEDAMDGFGEIDEEEDDDDGQDVDEEEDEDEEDESNLGEDNVGENGGNESSRRRHHHRRSRRRSSAANNAGTNRTSKAKNSSKIYFTPLVDKAGIASIVRLIFSPLPIPQREQIFQTLHYICHNKQSRVDIINMMLSVLSEGFTSHKLMQMMFSQVCSRASNRDGKWKLPQNTTPISVAIQFIESVDYLLERNSHLRYFLLAEHDNPYLSKKQSKKVGKEGKFQINFLIKLLNNRLLADDQTFADILARVLQLSTRPLNGFKNIANDQTPPFPYPFIPDDNFGLIVKILTANECSNSTFRQTISAMQNLSVLSNAQKLFTQELSERASEYGGKIIVDLHKLTKELAEGEATNAKSFMNFSAHSSDQAKLLRVLTALDYMHEKKNDKKENQAQEPEGEIEELTKLYKSLSLGTLWDALSECLRVLEKNPSLIYIANALLPLIEALMVVCKHCKVANLSLSQTNNVNNGNNNNNTSNAAKYELKKVDFTKEPIESLFFSFTDEHKKILNSMVRANANLMSGPFGMLVKNPRVLEFDNKKNFFDRKLHENKEEQPKLAVDVRREQVFLDSYRSLFFKNKDEFKNSKLEITFKGELGIDAGGVTREWYQVLSRQMFNPDYALFTPVVSDSNTFHPNRTSYINPEHLSFFKFIGRIIGKAIYDNCFLDCHFTRAVYKRILGQPQSLKDMETLDLEYYKSLLWMLENDITDVITETFSVETDDYGEHKVIDLIENGRDTPVTEENKHEYVKKVVEYKLQTSVEEQMENFLIGFHEIIPKELVAIFDEKELELLISGLPDIDVHDWQLHSTYSNYSPSSLQIQWFWRAVKSFDNEERARLLQFATGTSKVPLNGFKELSGASGTSKFSIHRDYGSTDRLPSSHTCFNQIDLPAYENYETLRGALLMAITEGHEGFGLA</sequence>
<feature type="domain" description="HECT" evidence="14">
    <location>
        <begin position="3093"/>
        <end position="3429"/>
    </location>
</feature>
<feature type="compositionally biased region" description="Polar residues" evidence="13">
    <location>
        <begin position="1675"/>
        <end position="1686"/>
    </location>
</feature>
<dbReference type="EC" id="2.3.2.26" evidence="4"/>
<dbReference type="Pfam" id="PF14377">
    <property type="entry name" value="UBM"/>
    <property type="match status" value="2"/>
</dbReference>
<comment type="subcellular location">
    <subcellularLocation>
        <location evidence="2">Nucleus</location>
    </subcellularLocation>
</comment>
<keyword evidence="16" id="KW-1185">Reference proteome</keyword>
<dbReference type="eggNOG" id="KOG0939">
    <property type="taxonomic scope" value="Eukaryota"/>
</dbReference>
<dbReference type="InterPro" id="IPR016024">
    <property type="entry name" value="ARM-type_fold"/>
</dbReference>
<evidence type="ECO:0000256" key="8">
    <source>
        <dbReference type="ARBA" id="ARBA00022816"/>
    </source>
</evidence>
<evidence type="ECO:0000256" key="3">
    <source>
        <dbReference type="ARBA" id="ARBA00004906"/>
    </source>
</evidence>
<feature type="compositionally biased region" description="Acidic residues" evidence="13">
    <location>
        <begin position="2528"/>
        <end position="2555"/>
    </location>
</feature>
<evidence type="ECO:0000256" key="11">
    <source>
        <dbReference type="ARBA" id="ARBA00076267"/>
    </source>
</evidence>
<evidence type="ECO:0000256" key="10">
    <source>
        <dbReference type="ARBA" id="ARBA00034494"/>
    </source>
</evidence>
<evidence type="ECO:0000256" key="7">
    <source>
        <dbReference type="ARBA" id="ARBA00022786"/>
    </source>
</evidence>
<dbReference type="PROSITE" id="PS50237">
    <property type="entry name" value="HECT"/>
    <property type="match status" value="1"/>
</dbReference>
<dbReference type="OrthoDB" id="8068875at2759"/>
<dbReference type="SMART" id="SM00119">
    <property type="entry name" value="HECTc"/>
    <property type="match status" value="1"/>
</dbReference>
<evidence type="ECO:0000256" key="2">
    <source>
        <dbReference type="ARBA" id="ARBA00004123"/>
    </source>
</evidence>
<feature type="compositionally biased region" description="Polar residues" evidence="13">
    <location>
        <begin position="245"/>
        <end position="254"/>
    </location>
</feature>
<dbReference type="Gene3D" id="3.30.2410.10">
    <property type="entry name" value="Hect, E3 ligase catalytic domain"/>
    <property type="match status" value="1"/>
</dbReference>
<dbReference type="KEGG" id="lel:PVL30_001275"/>
<dbReference type="InterPro" id="IPR010309">
    <property type="entry name" value="E3_Ub_ligase_DUF908"/>
</dbReference>
<feature type="compositionally biased region" description="Low complexity" evidence="13">
    <location>
        <begin position="1661"/>
        <end position="1674"/>
    </location>
</feature>
<dbReference type="GO" id="GO:0051028">
    <property type="term" value="P:mRNA transport"/>
    <property type="evidence" value="ECO:0007669"/>
    <property type="project" value="UniProtKB-KW"/>
</dbReference>
<feature type="region of interest" description="Disordered" evidence="13">
    <location>
        <begin position="232"/>
        <end position="258"/>
    </location>
</feature>
<comment type="similarity">
    <text evidence="10">Belongs to the UPL family. TOM1/PTR1 subfamily.</text>
</comment>
<dbReference type="FunFam" id="3.90.1750.10:FF:000003">
    <property type="entry name" value="E3 ubiquitin-protein ligase UPL1"/>
    <property type="match status" value="1"/>
</dbReference>
<dbReference type="FunFam" id="3.30.2160.10:FF:000001">
    <property type="entry name" value="E3 ubiquitin-protein ligase NEDD4-like"/>
    <property type="match status" value="1"/>
</dbReference>
<dbReference type="GO" id="GO:0061630">
    <property type="term" value="F:ubiquitin protein ligase activity"/>
    <property type="evidence" value="ECO:0007669"/>
    <property type="project" value="UniProtKB-EC"/>
</dbReference>
<evidence type="ECO:0000256" key="12">
    <source>
        <dbReference type="PROSITE-ProRule" id="PRU00104"/>
    </source>
</evidence>
<evidence type="ECO:0000256" key="6">
    <source>
        <dbReference type="ARBA" id="ARBA00022679"/>
    </source>
</evidence>
<dbReference type="InterPro" id="IPR050409">
    <property type="entry name" value="E3_ubiq-protein_ligase"/>
</dbReference>
<feature type="compositionally biased region" description="Acidic residues" evidence="13">
    <location>
        <begin position="2086"/>
        <end position="2130"/>
    </location>
</feature>
<feature type="compositionally biased region" description="Gly residues" evidence="13">
    <location>
        <begin position="2220"/>
        <end position="2232"/>
    </location>
</feature>
<feature type="region of interest" description="Disordered" evidence="13">
    <location>
        <begin position="1641"/>
        <end position="1700"/>
    </location>
</feature>